<dbReference type="PROSITE" id="PS00636">
    <property type="entry name" value="DNAJ_1"/>
    <property type="match status" value="1"/>
</dbReference>
<dbReference type="Pfam" id="PF00226">
    <property type="entry name" value="DnaJ"/>
    <property type="match status" value="1"/>
</dbReference>
<dbReference type="Gene3D" id="1.10.287.110">
    <property type="entry name" value="DnaJ domain"/>
    <property type="match status" value="1"/>
</dbReference>
<evidence type="ECO:0000256" key="6">
    <source>
        <dbReference type="SAM" id="SignalP"/>
    </source>
</evidence>
<feature type="chain" id="PRO_5043618627" description="DnaJ homolog subfamily B member 9" evidence="6">
    <location>
        <begin position="23"/>
        <end position="216"/>
    </location>
</feature>
<dbReference type="GO" id="GO:0051087">
    <property type="term" value="F:protein-folding chaperone binding"/>
    <property type="evidence" value="ECO:0007669"/>
    <property type="project" value="TreeGrafter"/>
</dbReference>
<keyword evidence="6" id="KW-0732">Signal</keyword>
<evidence type="ECO:0000256" key="1">
    <source>
        <dbReference type="ARBA" id="ARBA00023186"/>
    </source>
</evidence>
<comment type="function">
    <text evidence="4">Co-chaperone for Hsp70 protein HSPA5/BiP that acts as a key repressor of the ERN1/IRE1-mediated unfolded protein response (UPR). J domain-containing co-chaperones stimulate the ATPase activity of Hsp70 proteins and are required for efficient substrate recognition by Hsp70 proteins. In the unstressed endoplasmic reticulum, interacts with the luminal region of ERN1/IRE1 and selectively recruits HSPA5/BiP: HSPA5/BiP disrupts the dimerization of the active ERN1/IRE1 luminal region, thereby inactivating ERN1/IRE1. Also involved in endoplasmic reticulum-associated degradation (ERAD) of misfolded proteins. Required for survival of B-cell progenitors and normal antibody production.</text>
</comment>
<dbReference type="EMBL" id="BPLQ01002577">
    <property type="protein sequence ID" value="GIX94129.1"/>
    <property type="molecule type" value="Genomic_DNA"/>
</dbReference>
<evidence type="ECO:0000313" key="9">
    <source>
        <dbReference type="Proteomes" id="UP001054837"/>
    </source>
</evidence>
<feature type="domain" description="J" evidence="7">
    <location>
        <begin position="25"/>
        <end position="89"/>
    </location>
</feature>
<keyword evidence="1" id="KW-0143">Chaperone</keyword>
<dbReference type="PROSITE" id="PS50076">
    <property type="entry name" value="DNAJ_2"/>
    <property type="match status" value="1"/>
</dbReference>
<gene>
    <name evidence="8" type="primary">DNAJB9</name>
    <name evidence="8" type="ORF">CDAR_484991</name>
</gene>
<organism evidence="8 9">
    <name type="scientific">Caerostris darwini</name>
    <dbReference type="NCBI Taxonomy" id="1538125"/>
    <lineage>
        <taxon>Eukaryota</taxon>
        <taxon>Metazoa</taxon>
        <taxon>Ecdysozoa</taxon>
        <taxon>Arthropoda</taxon>
        <taxon>Chelicerata</taxon>
        <taxon>Arachnida</taxon>
        <taxon>Araneae</taxon>
        <taxon>Araneomorphae</taxon>
        <taxon>Entelegynae</taxon>
        <taxon>Araneoidea</taxon>
        <taxon>Araneidae</taxon>
        <taxon>Caerostris</taxon>
    </lineage>
</organism>
<evidence type="ECO:0000256" key="4">
    <source>
        <dbReference type="ARBA" id="ARBA00045428"/>
    </source>
</evidence>
<name>A0AAV4PBY7_9ARAC</name>
<keyword evidence="9" id="KW-1185">Reference proteome</keyword>
<dbReference type="PRINTS" id="PR00625">
    <property type="entry name" value="JDOMAIN"/>
</dbReference>
<reference evidence="8 9" key="1">
    <citation type="submission" date="2021-06" db="EMBL/GenBank/DDBJ databases">
        <title>Caerostris darwini draft genome.</title>
        <authorList>
            <person name="Kono N."/>
            <person name="Arakawa K."/>
        </authorList>
    </citation>
    <scope>NUCLEOTIDE SEQUENCE [LARGE SCALE GENOMIC DNA]</scope>
</reference>
<dbReference type="AlphaFoldDB" id="A0AAV4PBY7"/>
<evidence type="ECO:0000256" key="2">
    <source>
        <dbReference type="ARBA" id="ARBA00040158"/>
    </source>
</evidence>
<accession>A0AAV4PBY7</accession>
<dbReference type="PANTHER" id="PTHR44360">
    <property type="entry name" value="DNAJ HOMOLOG SUBFAMILY B MEMBER 9"/>
    <property type="match status" value="1"/>
</dbReference>
<comment type="caution">
    <text evidence="8">The sequence shown here is derived from an EMBL/GenBank/DDBJ whole genome shotgun (WGS) entry which is preliminary data.</text>
</comment>
<dbReference type="InterPro" id="IPR018253">
    <property type="entry name" value="DnaJ_domain_CS"/>
</dbReference>
<comment type="subunit">
    <text evidence="5">Interacts with HSPA5/BiP; interaction is direct. Interacts with ERN1/IRE1 (via the luminal region). Interacts with DERL1.</text>
</comment>
<dbReference type="CDD" id="cd06257">
    <property type="entry name" value="DnaJ"/>
    <property type="match status" value="1"/>
</dbReference>
<dbReference type="SUPFAM" id="SSF46565">
    <property type="entry name" value="Chaperone J-domain"/>
    <property type="match status" value="1"/>
</dbReference>
<dbReference type="InterPro" id="IPR001623">
    <property type="entry name" value="DnaJ_domain"/>
</dbReference>
<dbReference type="GO" id="GO:0005783">
    <property type="term" value="C:endoplasmic reticulum"/>
    <property type="evidence" value="ECO:0007669"/>
    <property type="project" value="TreeGrafter"/>
</dbReference>
<evidence type="ECO:0000256" key="3">
    <source>
        <dbReference type="ARBA" id="ARBA00041533"/>
    </source>
</evidence>
<dbReference type="InterPro" id="IPR036869">
    <property type="entry name" value="J_dom_sf"/>
</dbReference>
<evidence type="ECO:0000259" key="7">
    <source>
        <dbReference type="PROSITE" id="PS50076"/>
    </source>
</evidence>
<evidence type="ECO:0000313" key="8">
    <source>
        <dbReference type="EMBL" id="GIX94129.1"/>
    </source>
</evidence>
<dbReference type="GO" id="GO:0051787">
    <property type="term" value="F:misfolded protein binding"/>
    <property type="evidence" value="ECO:0007669"/>
    <property type="project" value="TreeGrafter"/>
</dbReference>
<feature type="signal peptide" evidence="6">
    <location>
        <begin position="1"/>
        <end position="22"/>
    </location>
</feature>
<protein>
    <recommendedName>
        <fullName evidence="2">DnaJ homolog subfamily B member 9</fullName>
    </recommendedName>
    <alternativeName>
        <fullName evidence="3">Endoplasmic reticulum DNA J domain-containing protein 4</fullName>
    </alternativeName>
</protein>
<evidence type="ECO:0000256" key="5">
    <source>
        <dbReference type="ARBA" id="ARBA00046365"/>
    </source>
</evidence>
<dbReference type="PANTHER" id="PTHR44360:SF1">
    <property type="entry name" value="DNAJ HOMOLOG SUBFAMILY B MEMBER 9"/>
    <property type="match status" value="1"/>
</dbReference>
<dbReference type="Proteomes" id="UP001054837">
    <property type="component" value="Unassembled WGS sequence"/>
</dbReference>
<dbReference type="InterPro" id="IPR051948">
    <property type="entry name" value="Hsp70_co-chaperone_J-domain"/>
</dbReference>
<proteinExistence type="predicted"/>
<sequence length="216" mass="24908">MQLNLFFPLAICLLWTIIGVICEKDYYDVLGVDKKASSKEIKKAFRKLAMQYHPDKNKDPDAENRFREIAEAYEVLSDDQKRREYDQLGRSPFNNGHGHHGFNFNYHDFFSTFDSFTSGFRESRGRKSNFGSFGNHHFFNFDDLFSDFEPEEEEDSFGGLFGDFFGNKDSFFGSHFSGDSPKIRSQHKVYSSSSGGRCKTVTQRVGNMVTTYTQCS</sequence>
<dbReference type="GO" id="GO:0036503">
    <property type="term" value="P:ERAD pathway"/>
    <property type="evidence" value="ECO:0007669"/>
    <property type="project" value="TreeGrafter"/>
</dbReference>
<dbReference type="SMART" id="SM00271">
    <property type="entry name" value="DnaJ"/>
    <property type="match status" value="1"/>
</dbReference>